<dbReference type="Proteomes" id="UP000288716">
    <property type="component" value="Unassembled WGS sequence"/>
</dbReference>
<dbReference type="EMBL" id="NCKV01016579">
    <property type="protein sequence ID" value="RWS20601.1"/>
    <property type="molecule type" value="Genomic_DNA"/>
</dbReference>
<keyword evidence="2" id="KW-1185">Reference proteome</keyword>
<evidence type="ECO:0000313" key="1">
    <source>
        <dbReference type="EMBL" id="RWS20601.1"/>
    </source>
</evidence>
<name>A0A443RZB3_9ACAR</name>
<organism evidence="1 2">
    <name type="scientific">Leptotrombidium deliense</name>
    <dbReference type="NCBI Taxonomy" id="299467"/>
    <lineage>
        <taxon>Eukaryota</taxon>
        <taxon>Metazoa</taxon>
        <taxon>Ecdysozoa</taxon>
        <taxon>Arthropoda</taxon>
        <taxon>Chelicerata</taxon>
        <taxon>Arachnida</taxon>
        <taxon>Acari</taxon>
        <taxon>Acariformes</taxon>
        <taxon>Trombidiformes</taxon>
        <taxon>Prostigmata</taxon>
        <taxon>Anystina</taxon>
        <taxon>Parasitengona</taxon>
        <taxon>Trombiculoidea</taxon>
        <taxon>Trombiculidae</taxon>
        <taxon>Leptotrombidium</taxon>
    </lineage>
</organism>
<dbReference type="OrthoDB" id="6503891at2759"/>
<gene>
    <name evidence="1" type="ORF">B4U80_00154</name>
</gene>
<reference evidence="1 2" key="1">
    <citation type="journal article" date="2018" name="Gigascience">
        <title>Genomes of trombidid mites reveal novel predicted allergens and laterally-transferred genes associated with secondary metabolism.</title>
        <authorList>
            <person name="Dong X."/>
            <person name="Chaisiri K."/>
            <person name="Xia D."/>
            <person name="Armstrong S.D."/>
            <person name="Fang Y."/>
            <person name="Donnelly M.J."/>
            <person name="Kadowaki T."/>
            <person name="McGarry J.W."/>
            <person name="Darby A.C."/>
            <person name="Makepeace B.L."/>
        </authorList>
    </citation>
    <scope>NUCLEOTIDE SEQUENCE [LARGE SCALE GENOMIC DNA]</scope>
    <source>
        <strain evidence="1">UoL-UT</strain>
    </source>
</reference>
<evidence type="ECO:0000313" key="2">
    <source>
        <dbReference type="Proteomes" id="UP000288716"/>
    </source>
</evidence>
<protein>
    <submittedName>
        <fullName evidence="1">Putative phosphoenolpyruvate synthase-like protein</fullName>
    </submittedName>
</protein>
<keyword evidence="1" id="KW-0670">Pyruvate</keyword>
<comment type="caution">
    <text evidence="1">The sequence shown here is derived from an EMBL/GenBank/DDBJ whole genome shotgun (WGS) entry which is preliminary data.</text>
</comment>
<accession>A0A443RZB3</accession>
<dbReference type="PANTHER" id="PTHR43615">
    <property type="entry name" value="PHOSPHOENOLPYRUVATE SYNTHASE-RELATED"/>
    <property type="match status" value="1"/>
</dbReference>
<sequence length="219" mass="25123">MFSAFLKEHGHRGYMEWDIMVPQWEQDPLPIVKVLKNMNDGQANNFEKKQLSIDDMLQSLKSNISSSNKYKLRKLWIPLSQKAIGFREQSKSLLSAHFNRYRNAFSKLAELMVNEGRIPSTDLIYFLTIEEVYRLTFERESTLVAHAKQRMKHFTKLNAMQFNLIIKGVDVKPINFDTKLEPIAKGEIVCGTAVCSGKVTARATVAKTIHDVNLIQATF</sequence>
<dbReference type="VEuPathDB" id="VectorBase:LDEU011439"/>
<dbReference type="AlphaFoldDB" id="A0A443RZB3"/>
<dbReference type="InterPro" id="IPR051549">
    <property type="entry name" value="PEP_Utilizing_Enz"/>
</dbReference>
<dbReference type="STRING" id="299467.A0A443RZB3"/>
<proteinExistence type="predicted"/>
<dbReference type="PANTHER" id="PTHR43615:SF1">
    <property type="entry name" value="PPDK_N DOMAIN-CONTAINING PROTEIN"/>
    <property type="match status" value="1"/>
</dbReference>